<dbReference type="EMBL" id="AUZX01005301">
    <property type="protein sequence ID" value="EQD68419.1"/>
    <property type="molecule type" value="Genomic_DNA"/>
</dbReference>
<dbReference type="GO" id="GO:0015927">
    <property type="term" value="F:trehalase activity"/>
    <property type="evidence" value="ECO:0007669"/>
    <property type="project" value="TreeGrafter"/>
</dbReference>
<dbReference type="SUPFAM" id="SSF48208">
    <property type="entry name" value="Six-hairpin glycosidases"/>
    <property type="match status" value="1"/>
</dbReference>
<dbReference type="InterPro" id="IPR012341">
    <property type="entry name" value="6hp_glycosidase-like_sf"/>
</dbReference>
<dbReference type="AlphaFoldDB" id="T1CKZ0"/>
<dbReference type="InterPro" id="IPR008928">
    <property type="entry name" value="6-hairpin_glycosidase_sf"/>
</dbReference>
<name>T1CKZ0_9ZZZZ</name>
<evidence type="ECO:0000313" key="2">
    <source>
        <dbReference type="EMBL" id="EQD68419.1"/>
    </source>
</evidence>
<dbReference type="InterPro" id="IPR011613">
    <property type="entry name" value="GH15-like"/>
</dbReference>
<protein>
    <submittedName>
        <fullName evidence="2">Glycosyl hydrolase</fullName>
    </submittedName>
</protein>
<sequence>MPEWPGGVRNWDYRYVWIRDAAFTAQALLLLGHFREAEAFLSWVLNRGTDPEGGDPLRVLYGAHGQTAPEERELSHLAGFGGARPVRVGNAARDQFQLDFFGEFLDAARLLAVQRPAILDGHFARLSGWTEEVVRRWREPDCGIWEVRGPPQQYVHSKLMAWVALDRSVDL</sequence>
<feature type="domain" description="GH15-like" evidence="1">
    <location>
        <begin position="4"/>
        <end position="170"/>
    </location>
</feature>
<dbReference type="PANTHER" id="PTHR31616:SF10">
    <property type="entry name" value="TREHALASE"/>
    <property type="match status" value="1"/>
</dbReference>
<dbReference type="Pfam" id="PF00723">
    <property type="entry name" value="Glyco_hydro_15"/>
    <property type="match status" value="1"/>
</dbReference>
<organism evidence="2">
    <name type="scientific">mine drainage metagenome</name>
    <dbReference type="NCBI Taxonomy" id="410659"/>
    <lineage>
        <taxon>unclassified sequences</taxon>
        <taxon>metagenomes</taxon>
        <taxon>ecological metagenomes</taxon>
    </lineage>
</organism>
<proteinExistence type="predicted"/>
<reference evidence="2" key="1">
    <citation type="submission" date="2013-08" db="EMBL/GenBank/DDBJ databases">
        <authorList>
            <person name="Mendez C."/>
            <person name="Richter M."/>
            <person name="Ferrer M."/>
            <person name="Sanchez J."/>
        </authorList>
    </citation>
    <scope>NUCLEOTIDE SEQUENCE</scope>
</reference>
<accession>T1CKZ0</accession>
<evidence type="ECO:0000259" key="1">
    <source>
        <dbReference type="Pfam" id="PF00723"/>
    </source>
</evidence>
<dbReference type="PANTHER" id="PTHR31616">
    <property type="entry name" value="TREHALASE"/>
    <property type="match status" value="1"/>
</dbReference>
<dbReference type="Gene3D" id="1.50.10.10">
    <property type="match status" value="1"/>
</dbReference>
<comment type="caution">
    <text evidence="2">The sequence shown here is derived from an EMBL/GenBank/DDBJ whole genome shotgun (WGS) entry which is preliminary data.</text>
</comment>
<gene>
    <name evidence="2" type="ORF">B1A_07360</name>
</gene>
<dbReference type="GO" id="GO:0005993">
    <property type="term" value="P:trehalose catabolic process"/>
    <property type="evidence" value="ECO:0007669"/>
    <property type="project" value="TreeGrafter"/>
</dbReference>
<feature type="non-terminal residue" evidence="2">
    <location>
        <position position="171"/>
    </location>
</feature>
<keyword evidence="2" id="KW-0378">Hydrolase</keyword>
<reference evidence="2" key="2">
    <citation type="journal article" date="2014" name="ISME J.">
        <title>Microbial stratification in low pH oxic and suboxic macroscopic growths along an acid mine drainage.</title>
        <authorList>
            <person name="Mendez-Garcia C."/>
            <person name="Mesa V."/>
            <person name="Sprenger R.R."/>
            <person name="Richter M."/>
            <person name="Diez M.S."/>
            <person name="Solano J."/>
            <person name="Bargiela R."/>
            <person name="Golyshina O.V."/>
            <person name="Manteca A."/>
            <person name="Ramos J.L."/>
            <person name="Gallego J.R."/>
            <person name="Llorente I."/>
            <person name="Martins Dos Santos V.A."/>
            <person name="Jensen O.N."/>
            <person name="Pelaez A.I."/>
            <person name="Sanchez J."/>
            <person name="Ferrer M."/>
        </authorList>
    </citation>
    <scope>NUCLEOTIDE SEQUENCE</scope>
</reference>